<reference evidence="1 2" key="1">
    <citation type="journal article" date="2011" name="J. Bacteriol.">
        <title>Genome Sequence of Lactobacillus ruminis SPM0211, Isolated from a Fecal Sample from a Healthy Korean.</title>
        <authorList>
            <person name="Lee S."/>
            <person name="Cho Y.J."/>
            <person name="Lee A.H."/>
            <person name="Chun J."/>
            <person name="Ha N.J."/>
            <person name="Ko G."/>
        </authorList>
    </citation>
    <scope>NUCLEOTIDE SEQUENCE [LARGE SCALE GENOMIC DNA]</scope>
    <source>
        <strain evidence="1 2">SPM0211</strain>
    </source>
</reference>
<organism evidence="1 2">
    <name type="scientific">Ligilactobacillus ruminis SPM0211</name>
    <dbReference type="NCBI Taxonomy" id="1040964"/>
    <lineage>
        <taxon>Bacteria</taxon>
        <taxon>Bacillati</taxon>
        <taxon>Bacillota</taxon>
        <taxon>Bacilli</taxon>
        <taxon>Lactobacillales</taxon>
        <taxon>Lactobacillaceae</taxon>
        <taxon>Ligilactobacillus</taxon>
    </lineage>
</organism>
<dbReference type="Proteomes" id="UP000002971">
    <property type="component" value="Unassembled WGS sequence"/>
</dbReference>
<protein>
    <submittedName>
        <fullName evidence="1">Uncharacterized protein</fullName>
    </submittedName>
</protein>
<gene>
    <name evidence="1" type="ORF">LRU_00010</name>
</gene>
<proteinExistence type="predicted"/>
<name>F7QX56_9LACO</name>
<sequence>MAYYCDADTNETEEDALTVKVGSDYIEFLESDIQSVKIN</sequence>
<dbReference type="AlphaFoldDB" id="F7QX56"/>
<accession>F7QX56</accession>
<dbReference type="EMBL" id="AFOJ01000001">
    <property type="protein sequence ID" value="EGM53617.1"/>
    <property type="molecule type" value="Genomic_DNA"/>
</dbReference>
<evidence type="ECO:0000313" key="2">
    <source>
        <dbReference type="Proteomes" id="UP000002971"/>
    </source>
</evidence>
<evidence type="ECO:0000313" key="1">
    <source>
        <dbReference type="EMBL" id="EGM53617.1"/>
    </source>
</evidence>
<comment type="caution">
    <text evidence="1">The sequence shown here is derived from an EMBL/GenBank/DDBJ whole genome shotgun (WGS) entry which is preliminary data.</text>
</comment>